<sequence length="174" mass="19509">MVRLSTWDTGTRQGRIEIGDNVLISPSNQIVSSVGITIGSNTMLASGCYISDSDWHDTYDRTAEHEKYAPVVLKDNVWLGVRTIVGKGVTIGENSIIGAGSVVMTDIPANVIAVGNPAKPVRELDMTREFRKREELFHNPEKLARDMDQLQRYLLRENTFLNWLRILVAPRRGD</sequence>
<comment type="caution">
    <text evidence="5">The sequence shown here is derived from an EMBL/GenBank/DDBJ whole genome shotgun (WGS) entry which is preliminary data.</text>
</comment>
<dbReference type="AlphaFoldDB" id="A0A081B7B5"/>
<evidence type="ECO:0000256" key="2">
    <source>
        <dbReference type="ARBA" id="ARBA00022679"/>
    </source>
</evidence>
<dbReference type="InterPro" id="IPR018357">
    <property type="entry name" value="Hexapep_transf_CS"/>
</dbReference>
<evidence type="ECO:0000256" key="4">
    <source>
        <dbReference type="ARBA" id="ARBA00023315"/>
    </source>
</evidence>
<evidence type="ECO:0000313" key="5">
    <source>
        <dbReference type="EMBL" id="GAK43933.1"/>
    </source>
</evidence>
<evidence type="ECO:0000256" key="3">
    <source>
        <dbReference type="ARBA" id="ARBA00022737"/>
    </source>
</evidence>
<keyword evidence="6" id="KW-1185">Reference proteome</keyword>
<dbReference type="eggNOG" id="COG0110">
    <property type="taxonomic scope" value="Bacteria"/>
</dbReference>
<reference evidence="5" key="1">
    <citation type="submission" date="2014-07" db="EMBL/GenBank/DDBJ databases">
        <title>Tepidicaulis marinum gen. nov., sp. nov., a novel marine bacterium denitrifying nitrate to nitrous oxide strictly under microaerobic conditions.</title>
        <authorList>
            <person name="Takeuchi M."/>
            <person name="Yamagishi T."/>
            <person name="Kamagata Y."/>
            <person name="Oshima K."/>
            <person name="Hattori M."/>
            <person name="Katayama T."/>
            <person name="Hanada S."/>
            <person name="Tamaki H."/>
            <person name="Marumo K."/>
            <person name="Maeda H."/>
            <person name="Nedachi M."/>
            <person name="Iwasaki W."/>
            <person name="Suwa Y."/>
            <person name="Sakata S."/>
        </authorList>
    </citation>
    <scope>NUCLEOTIDE SEQUENCE [LARGE SCALE GENOMIC DNA]</scope>
    <source>
        <strain evidence="5">MA2</strain>
    </source>
</reference>
<proteinExistence type="inferred from homology"/>
<evidence type="ECO:0000313" key="6">
    <source>
        <dbReference type="Proteomes" id="UP000028702"/>
    </source>
</evidence>
<keyword evidence="4" id="KW-0012">Acyltransferase</keyword>
<keyword evidence="3" id="KW-0677">Repeat</keyword>
<keyword evidence="2 5" id="KW-0808">Transferase</keyword>
<dbReference type="Gene3D" id="2.160.10.10">
    <property type="entry name" value="Hexapeptide repeat proteins"/>
    <property type="match status" value="1"/>
</dbReference>
<gene>
    <name evidence="5" type="ORF">M2A_0432</name>
</gene>
<dbReference type="Proteomes" id="UP000028702">
    <property type="component" value="Unassembled WGS sequence"/>
</dbReference>
<dbReference type="PROSITE" id="PS00101">
    <property type="entry name" value="HEXAPEP_TRANSFERASES"/>
    <property type="match status" value="1"/>
</dbReference>
<dbReference type="InterPro" id="IPR001451">
    <property type="entry name" value="Hexapep"/>
</dbReference>
<organism evidence="5 6">
    <name type="scientific">Tepidicaulis marinus</name>
    <dbReference type="NCBI Taxonomy" id="1333998"/>
    <lineage>
        <taxon>Bacteria</taxon>
        <taxon>Pseudomonadati</taxon>
        <taxon>Pseudomonadota</taxon>
        <taxon>Alphaproteobacteria</taxon>
        <taxon>Hyphomicrobiales</taxon>
        <taxon>Parvibaculaceae</taxon>
        <taxon>Tepidicaulis</taxon>
    </lineage>
</organism>
<dbReference type="EMBL" id="BBIO01000002">
    <property type="protein sequence ID" value="GAK43933.1"/>
    <property type="molecule type" value="Genomic_DNA"/>
</dbReference>
<dbReference type="InterPro" id="IPR051159">
    <property type="entry name" value="Hexapeptide_acetyltransf"/>
</dbReference>
<dbReference type="GO" id="GO:0008374">
    <property type="term" value="F:O-acyltransferase activity"/>
    <property type="evidence" value="ECO:0007669"/>
    <property type="project" value="TreeGrafter"/>
</dbReference>
<dbReference type="SUPFAM" id="SSF51161">
    <property type="entry name" value="Trimeric LpxA-like enzymes"/>
    <property type="match status" value="1"/>
</dbReference>
<dbReference type="STRING" id="1333998.M2A_0432"/>
<evidence type="ECO:0000256" key="1">
    <source>
        <dbReference type="ARBA" id="ARBA00007274"/>
    </source>
</evidence>
<name>A0A081B7B5_9HYPH</name>
<dbReference type="PANTHER" id="PTHR23416:SF23">
    <property type="entry name" value="ACETYLTRANSFERASE C18B11.09C-RELATED"/>
    <property type="match status" value="1"/>
</dbReference>
<dbReference type="GO" id="GO:0005829">
    <property type="term" value="C:cytosol"/>
    <property type="evidence" value="ECO:0007669"/>
    <property type="project" value="TreeGrafter"/>
</dbReference>
<dbReference type="InterPro" id="IPR011004">
    <property type="entry name" value="Trimer_LpxA-like_sf"/>
</dbReference>
<accession>A0A081B7B5</accession>
<protein>
    <submittedName>
        <fullName evidence="5">Hexapaptide repeat-containing transferase</fullName>
    </submittedName>
</protein>
<comment type="similarity">
    <text evidence="1">Belongs to the transferase hexapeptide repeat family.</text>
</comment>
<dbReference type="PANTHER" id="PTHR23416">
    <property type="entry name" value="SIALIC ACID SYNTHASE-RELATED"/>
    <property type="match status" value="1"/>
</dbReference>
<dbReference type="CDD" id="cd04647">
    <property type="entry name" value="LbH_MAT_like"/>
    <property type="match status" value="1"/>
</dbReference>
<dbReference type="Pfam" id="PF00132">
    <property type="entry name" value="Hexapep"/>
    <property type="match status" value="1"/>
</dbReference>